<dbReference type="EMBL" id="QXGD01001106">
    <property type="protein sequence ID" value="KAE9214583.1"/>
    <property type="molecule type" value="Genomic_DNA"/>
</dbReference>
<sequence>MAKWTDRLDRRYRPRIYDRQQQGIHPREGGLDHIAVYTMVASVADYTKAQVVHASSSMSVGYSDHGNALVVALVVVNASASIPNAIQSEGRGGGATVELYLQPADKWSES</sequence>
<gene>
    <name evidence="1" type="ORF">PF002_g17627</name>
</gene>
<organism evidence="1 2">
    <name type="scientific">Phytophthora fragariae</name>
    <dbReference type="NCBI Taxonomy" id="53985"/>
    <lineage>
        <taxon>Eukaryota</taxon>
        <taxon>Sar</taxon>
        <taxon>Stramenopiles</taxon>
        <taxon>Oomycota</taxon>
        <taxon>Peronosporomycetes</taxon>
        <taxon>Peronosporales</taxon>
        <taxon>Peronosporaceae</taxon>
        <taxon>Phytophthora</taxon>
    </lineage>
</organism>
<evidence type="ECO:0000313" key="2">
    <source>
        <dbReference type="Proteomes" id="UP000440367"/>
    </source>
</evidence>
<accession>A0A6A3Y9E2</accession>
<evidence type="ECO:0000313" key="1">
    <source>
        <dbReference type="EMBL" id="KAE9214583.1"/>
    </source>
</evidence>
<proteinExistence type="predicted"/>
<reference evidence="1 2" key="1">
    <citation type="submission" date="2018-08" db="EMBL/GenBank/DDBJ databases">
        <title>Genomic investigation of the strawberry pathogen Phytophthora fragariae indicates pathogenicity is determined by transcriptional variation in three key races.</title>
        <authorList>
            <person name="Adams T.M."/>
            <person name="Armitage A.D."/>
            <person name="Sobczyk M.K."/>
            <person name="Bates H.J."/>
            <person name="Dunwell J.M."/>
            <person name="Nellist C.F."/>
            <person name="Harrison R.J."/>
        </authorList>
    </citation>
    <scope>NUCLEOTIDE SEQUENCE [LARGE SCALE GENOMIC DNA]</scope>
    <source>
        <strain evidence="1 2">BC-1</strain>
    </source>
</reference>
<dbReference type="Proteomes" id="UP000440367">
    <property type="component" value="Unassembled WGS sequence"/>
</dbReference>
<comment type="caution">
    <text evidence="1">The sequence shown here is derived from an EMBL/GenBank/DDBJ whole genome shotgun (WGS) entry which is preliminary data.</text>
</comment>
<dbReference type="AlphaFoldDB" id="A0A6A3Y9E2"/>
<name>A0A6A3Y9E2_9STRA</name>
<protein>
    <submittedName>
        <fullName evidence="1">Uncharacterized protein</fullName>
    </submittedName>
</protein>